<dbReference type="EMBL" id="BMZH01000002">
    <property type="protein sequence ID" value="GHA85811.1"/>
    <property type="molecule type" value="Genomic_DNA"/>
</dbReference>
<comment type="subunit">
    <text evidence="3 4">Part of the 30S ribosomal subunit. Forms a bridge to the 50S subunit in the 70S ribosome, contacting the 23S rRNA.</text>
</comment>
<dbReference type="InterPro" id="IPR005290">
    <property type="entry name" value="Ribosomal_uS15_bac-type"/>
</dbReference>
<keyword evidence="2 4" id="KW-0687">Ribonucleoprotein</keyword>
<reference evidence="7" key="2">
    <citation type="submission" date="2020-09" db="EMBL/GenBank/DDBJ databases">
        <authorList>
            <person name="Sun Q."/>
            <person name="Kim S."/>
        </authorList>
    </citation>
    <scope>NUCLEOTIDE SEQUENCE</scope>
    <source>
        <strain evidence="7">KCTC 32513</strain>
    </source>
</reference>
<dbReference type="InterPro" id="IPR009068">
    <property type="entry name" value="uS15_NS1_RNA-bd_sf"/>
</dbReference>
<dbReference type="AlphaFoldDB" id="A0A8J3G1K3"/>
<accession>A0A8J3G1K3</accession>
<dbReference type="PANTHER" id="PTHR23321:SF26">
    <property type="entry name" value="SMALL RIBOSOMAL SUBUNIT PROTEIN US15M"/>
    <property type="match status" value="1"/>
</dbReference>
<comment type="function">
    <text evidence="4">Forms an intersubunit bridge (bridge B4) with the 23S rRNA of the 50S subunit in the ribosome.</text>
</comment>
<comment type="caution">
    <text evidence="7">The sequence shown here is derived from an EMBL/GenBank/DDBJ whole genome shotgun (WGS) entry which is preliminary data.</text>
</comment>
<evidence type="ECO:0000313" key="7">
    <source>
        <dbReference type="EMBL" id="GHA85811.1"/>
    </source>
</evidence>
<dbReference type="InterPro" id="IPR000589">
    <property type="entry name" value="Ribosomal_uS15"/>
</dbReference>
<dbReference type="Gene3D" id="6.10.250.3130">
    <property type="match status" value="1"/>
</dbReference>
<dbReference type="FunFam" id="1.10.287.10:FF:000002">
    <property type="entry name" value="30S ribosomal protein S15"/>
    <property type="match status" value="1"/>
</dbReference>
<organism evidence="7 8">
    <name type="scientific">Algimonas arctica</name>
    <dbReference type="NCBI Taxonomy" id="1479486"/>
    <lineage>
        <taxon>Bacteria</taxon>
        <taxon>Pseudomonadati</taxon>
        <taxon>Pseudomonadota</taxon>
        <taxon>Alphaproteobacteria</taxon>
        <taxon>Maricaulales</taxon>
        <taxon>Robiginitomaculaceae</taxon>
        <taxon>Algimonas</taxon>
    </lineage>
</organism>
<dbReference type="SMART" id="SM01387">
    <property type="entry name" value="Ribosomal_S15"/>
    <property type="match status" value="1"/>
</dbReference>
<comment type="function">
    <text evidence="4 6">One of the primary rRNA binding proteins, it binds directly to 16S rRNA where it helps nucleate assembly of the platform of the 30S subunit by binding and bridging several RNA helices of the 16S rRNA.</text>
</comment>
<keyword evidence="4 6" id="KW-0694">RNA-binding</keyword>
<dbReference type="HAMAP" id="MF_01343_B">
    <property type="entry name" value="Ribosomal_uS15_B"/>
    <property type="match status" value="1"/>
</dbReference>
<evidence type="ECO:0000313" key="8">
    <source>
        <dbReference type="Proteomes" id="UP000634004"/>
    </source>
</evidence>
<dbReference type="RefSeq" id="WP_189495320.1">
    <property type="nucleotide sequence ID" value="NZ_BMZH01000002.1"/>
</dbReference>
<gene>
    <name evidence="4 7" type="primary">rpsO</name>
    <name evidence="7" type="ORF">GCM10009069_06280</name>
</gene>
<comment type="similarity">
    <text evidence="4 5">Belongs to the universal ribosomal protein uS15 family.</text>
</comment>
<dbReference type="CDD" id="cd00353">
    <property type="entry name" value="Ribosomal_S15p_S13e"/>
    <property type="match status" value="1"/>
</dbReference>
<keyword evidence="8" id="KW-1185">Reference proteome</keyword>
<evidence type="ECO:0000256" key="5">
    <source>
        <dbReference type="RuleBase" id="RU003919"/>
    </source>
</evidence>
<dbReference type="GO" id="GO:0019843">
    <property type="term" value="F:rRNA binding"/>
    <property type="evidence" value="ECO:0007669"/>
    <property type="project" value="UniProtKB-UniRule"/>
</dbReference>
<dbReference type="PROSITE" id="PS00362">
    <property type="entry name" value="RIBOSOMAL_S15"/>
    <property type="match status" value="1"/>
</dbReference>
<dbReference type="SUPFAM" id="SSF47060">
    <property type="entry name" value="S15/NS1 RNA-binding domain"/>
    <property type="match status" value="1"/>
</dbReference>
<evidence type="ECO:0000256" key="2">
    <source>
        <dbReference type="ARBA" id="ARBA00023274"/>
    </source>
</evidence>
<dbReference type="GO" id="GO:0022627">
    <property type="term" value="C:cytosolic small ribosomal subunit"/>
    <property type="evidence" value="ECO:0007669"/>
    <property type="project" value="TreeGrafter"/>
</dbReference>
<evidence type="ECO:0000256" key="6">
    <source>
        <dbReference type="RuleBase" id="RU004524"/>
    </source>
</evidence>
<protein>
    <recommendedName>
        <fullName evidence="4">Small ribosomal subunit protein uS15</fullName>
    </recommendedName>
</protein>
<name>A0A8J3G1K3_9PROT</name>
<evidence type="ECO:0000256" key="1">
    <source>
        <dbReference type="ARBA" id="ARBA00022980"/>
    </source>
</evidence>
<dbReference type="Proteomes" id="UP000634004">
    <property type="component" value="Unassembled WGS sequence"/>
</dbReference>
<reference evidence="7" key="1">
    <citation type="journal article" date="2014" name="Int. J. Syst. Evol. Microbiol.">
        <title>Complete genome sequence of Corynebacterium casei LMG S-19264T (=DSM 44701T), isolated from a smear-ripened cheese.</title>
        <authorList>
            <consortium name="US DOE Joint Genome Institute (JGI-PGF)"/>
            <person name="Walter F."/>
            <person name="Albersmeier A."/>
            <person name="Kalinowski J."/>
            <person name="Ruckert C."/>
        </authorList>
    </citation>
    <scope>NUCLEOTIDE SEQUENCE</scope>
    <source>
        <strain evidence="7">KCTC 32513</strain>
    </source>
</reference>
<dbReference type="Pfam" id="PF00312">
    <property type="entry name" value="Ribosomal_S15"/>
    <property type="match status" value="1"/>
</dbReference>
<dbReference type="GO" id="GO:0006412">
    <property type="term" value="P:translation"/>
    <property type="evidence" value="ECO:0007669"/>
    <property type="project" value="UniProtKB-UniRule"/>
</dbReference>
<sequence length="89" mass="10461">MSITAERKAELITEFATKPGDTGSPEVQVAILTHRIKALTEHFKTNKKDNHSRRGLLTMVNKRRRLLDYLKAKSEERYQDLIKRLELRR</sequence>
<keyword evidence="4 6" id="KW-0699">rRNA-binding</keyword>
<evidence type="ECO:0000256" key="4">
    <source>
        <dbReference type="HAMAP-Rule" id="MF_01343"/>
    </source>
</evidence>
<dbReference type="NCBIfam" id="TIGR00952">
    <property type="entry name" value="S15_bact"/>
    <property type="match status" value="1"/>
</dbReference>
<evidence type="ECO:0000256" key="3">
    <source>
        <dbReference type="ARBA" id="ARBA00064542"/>
    </source>
</evidence>
<proteinExistence type="inferred from homology"/>
<dbReference type="Gene3D" id="1.10.287.10">
    <property type="entry name" value="S15/NS1, RNA-binding"/>
    <property type="match status" value="1"/>
</dbReference>
<dbReference type="GO" id="GO:0003735">
    <property type="term" value="F:structural constituent of ribosome"/>
    <property type="evidence" value="ECO:0007669"/>
    <property type="project" value="InterPro"/>
</dbReference>
<keyword evidence="1 4" id="KW-0689">Ribosomal protein</keyword>
<dbReference type="PANTHER" id="PTHR23321">
    <property type="entry name" value="RIBOSOMAL PROTEIN S15, BACTERIAL AND ORGANELLAR"/>
    <property type="match status" value="1"/>
</dbReference>